<sequence>AYKHKAWTNRVVHQRYLATSKWYKDSVKKDRDSSLLSVSNETVDPFKSSITLGHINLEVITPACSKVFCHESLDTQIATIECIIESLENSDVMPVMSPITKEHLATNGALIRSHLFTVLKRSPNHTIAHANIIKATGIAEPTRDDRRRLNRYIDSNIKLGLLEKVTILNVYGHAPYIRLTRLGETTMGNASVSASETMEFVSSKDSEDELFFLPMRRSISQTICNLLALLDKNGMTYKVGFIIYVYEYIYQYIK</sequence>
<organism evidence="1 2">
    <name type="scientific">Phakopsora pachyrhizi</name>
    <name type="common">Asian soybean rust disease fungus</name>
    <dbReference type="NCBI Taxonomy" id="170000"/>
    <lineage>
        <taxon>Eukaryota</taxon>
        <taxon>Fungi</taxon>
        <taxon>Dikarya</taxon>
        <taxon>Basidiomycota</taxon>
        <taxon>Pucciniomycotina</taxon>
        <taxon>Pucciniomycetes</taxon>
        <taxon>Pucciniales</taxon>
        <taxon>Phakopsoraceae</taxon>
        <taxon>Phakopsora</taxon>
    </lineage>
</organism>
<evidence type="ECO:0000313" key="1">
    <source>
        <dbReference type="EMBL" id="CAH7666905.1"/>
    </source>
</evidence>
<protein>
    <submittedName>
        <fullName evidence="1">Uncharacterized protein</fullName>
    </submittedName>
</protein>
<proteinExistence type="predicted"/>
<feature type="non-terminal residue" evidence="1">
    <location>
        <position position="1"/>
    </location>
</feature>
<name>A0AAV0AG35_PHAPC</name>
<reference evidence="1" key="1">
    <citation type="submission" date="2022-06" db="EMBL/GenBank/DDBJ databases">
        <authorList>
            <consortium name="SYNGENTA / RWTH Aachen University"/>
        </authorList>
    </citation>
    <scope>NUCLEOTIDE SEQUENCE</scope>
</reference>
<dbReference type="AlphaFoldDB" id="A0AAV0AG35"/>
<dbReference type="Proteomes" id="UP001153365">
    <property type="component" value="Unassembled WGS sequence"/>
</dbReference>
<evidence type="ECO:0000313" key="2">
    <source>
        <dbReference type="Proteomes" id="UP001153365"/>
    </source>
</evidence>
<keyword evidence="2" id="KW-1185">Reference proteome</keyword>
<gene>
    <name evidence="1" type="ORF">PPACK8108_LOCUS1273</name>
</gene>
<dbReference type="EMBL" id="CALTRL010000174">
    <property type="protein sequence ID" value="CAH7666905.1"/>
    <property type="molecule type" value="Genomic_DNA"/>
</dbReference>
<comment type="caution">
    <text evidence="1">The sequence shown here is derived from an EMBL/GenBank/DDBJ whole genome shotgun (WGS) entry which is preliminary data.</text>
</comment>
<accession>A0AAV0AG35</accession>